<evidence type="ECO:0000313" key="8">
    <source>
        <dbReference type="Proteomes" id="UP001043456"/>
    </source>
</evidence>
<dbReference type="GO" id="GO:0005576">
    <property type="term" value="C:extracellular region"/>
    <property type="evidence" value="ECO:0007669"/>
    <property type="project" value="UniProtKB-SubCell"/>
</dbReference>
<dbReference type="Proteomes" id="UP001043456">
    <property type="component" value="Unassembled WGS sequence"/>
</dbReference>
<comment type="caution">
    <text evidence="7">The sequence shown here is derived from an EMBL/GenBank/DDBJ whole genome shotgun (WGS) entry which is preliminary data.</text>
</comment>
<gene>
    <name evidence="7" type="ORF">Asppvi_003769</name>
</gene>
<evidence type="ECO:0000256" key="6">
    <source>
        <dbReference type="ARBA" id="ARBA00023326"/>
    </source>
</evidence>
<dbReference type="RefSeq" id="XP_043155665.1">
    <property type="nucleotide sequence ID" value="XM_043299730.1"/>
</dbReference>
<keyword evidence="2" id="KW-0964">Secreted</keyword>
<reference evidence="7 8" key="1">
    <citation type="submission" date="2018-10" db="EMBL/GenBank/DDBJ databases">
        <title>Pan-genome distribution and transcriptional activeness of fungal secondary metabolism genes in Aspergillus section Fumigati.</title>
        <authorList>
            <person name="Takahashi H."/>
            <person name="Umemura M."/>
            <person name="Ninomiya A."/>
            <person name="Kusuya Y."/>
            <person name="Urayama S."/>
            <person name="Shimizu M."/>
            <person name="Watanabe A."/>
            <person name="Kamei K."/>
            <person name="Yaguchi T."/>
            <person name="Hagiwara D."/>
        </authorList>
    </citation>
    <scope>NUCLEOTIDE SEQUENCE [LARGE SCALE GENOMIC DNA]</scope>
    <source>
        <strain evidence="7 8">IFM 55266</strain>
    </source>
</reference>
<dbReference type="OrthoDB" id="187139at2759"/>
<keyword evidence="4" id="KW-0677">Repeat</keyword>
<keyword evidence="3" id="KW-0732">Signal</keyword>
<organism evidence="7 8">
    <name type="scientific">Aspergillus pseudoviridinutans</name>
    <dbReference type="NCBI Taxonomy" id="1517512"/>
    <lineage>
        <taxon>Eukaryota</taxon>
        <taxon>Fungi</taxon>
        <taxon>Dikarya</taxon>
        <taxon>Ascomycota</taxon>
        <taxon>Pezizomycotina</taxon>
        <taxon>Eurotiomycetes</taxon>
        <taxon>Eurotiomycetidae</taxon>
        <taxon>Eurotiales</taxon>
        <taxon>Aspergillaceae</taxon>
        <taxon>Aspergillus</taxon>
        <taxon>Aspergillus subgen. Fumigati</taxon>
    </lineage>
</organism>
<dbReference type="Gene3D" id="2.160.20.10">
    <property type="entry name" value="Single-stranded right-handed beta-helix, Pectin lyase-like"/>
    <property type="match status" value="1"/>
</dbReference>
<evidence type="ECO:0000256" key="5">
    <source>
        <dbReference type="ARBA" id="ARBA00023277"/>
    </source>
</evidence>
<dbReference type="EMBL" id="BHVY01000002">
    <property type="protein sequence ID" value="GIJ84918.1"/>
    <property type="molecule type" value="Genomic_DNA"/>
</dbReference>
<dbReference type="GeneID" id="67002381"/>
<dbReference type="InterPro" id="IPR012334">
    <property type="entry name" value="Pectin_lyas_fold"/>
</dbReference>
<protein>
    <recommendedName>
        <fullName evidence="9">Endo-polygalacturonase</fullName>
    </recommendedName>
</protein>
<evidence type="ECO:0000256" key="2">
    <source>
        <dbReference type="ARBA" id="ARBA00022525"/>
    </source>
</evidence>
<evidence type="ECO:0000256" key="1">
    <source>
        <dbReference type="ARBA" id="ARBA00004613"/>
    </source>
</evidence>
<dbReference type="AlphaFoldDB" id="A0A9P3BAN1"/>
<keyword evidence="8" id="KW-1185">Reference proteome</keyword>
<keyword evidence="5" id="KW-0119">Carbohydrate metabolism</keyword>
<dbReference type="GO" id="GO:0000272">
    <property type="term" value="P:polysaccharide catabolic process"/>
    <property type="evidence" value="ECO:0007669"/>
    <property type="project" value="UniProtKB-KW"/>
</dbReference>
<comment type="subcellular location">
    <subcellularLocation>
        <location evidence="1">Secreted</location>
    </subcellularLocation>
</comment>
<name>A0A9P3BAN1_9EURO</name>
<dbReference type="PANTHER" id="PTHR31736:SF9">
    <property type="entry name" value="ENDO-XYLOGALACTURONAN HYDROLASE A-RELATED"/>
    <property type="match status" value="1"/>
</dbReference>
<evidence type="ECO:0008006" key="9">
    <source>
        <dbReference type="Google" id="ProtNLM"/>
    </source>
</evidence>
<dbReference type="InterPro" id="IPR011050">
    <property type="entry name" value="Pectin_lyase_fold/virulence"/>
</dbReference>
<evidence type="ECO:0000313" key="7">
    <source>
        <dbReference type="EMBL" id="GIJ84918.1"/>
    </source>
</evidence>
<sequence length="495" mass="54148">MADSLKSLGRVAVAALGFVSFFPITAIAVAAESQKPRSLLVPSVPSPIAQSNNYIVNVRAESDTQWQPVELYWTRVMVANVTTGAAIYHNSSVGTLDFDGVIQISIEPSRDVFSSVDSVRIRPLSYDIPWKLDGRTILLTLVEPTNLVVEVNGDVFQVLHLFLNKLDTGAPQQEKSETVTSFGPGYHKLNETYKISSGETVYLAPGAVVWGSFLFLHADNARLIGHGVIYGSTLNAVNVSFSNNIVVDGPTVLSPLHASVGVGSSRNVLVRNLRVISSGQWGDGIDTWCSHNIIYERLFMRTADDSLAFYLASSGYSGDSQNITVRDSAVWADVAHPLNVGGFGGNQTMSDVTFDNIDILDQHEPQIYYQGCMAMSTSNGNIVKNVLFSNIRVEDFRLGMLFSFKVAYNPKYDSYAGGTLSNITVRNVEYNGSDSNLSILSGYDKNSQVEFVSFEGLKINGKLIWSGMQKAPWYAVSDYVPMWVGAHVVNVTWSE</sequence>
<accession>A0A9P3BAN1</accession>
<dbReference type="SUPFAM" id="SSF51126">
    <property type="entry name" value="Pectin lyase-like"/>
    <property type="match status" value="1"/>
</dbReference>
<evidence type="ECO:0000256" key="4">
    <source>
        <dbReference type="ARBA" id="ARBA00022737"/>
    </source>
</evidence>
<dbReference type="PANTHER" id="PTHR31736">
    <property type="match status" value="1"/>
</dbReference>
<proteinExistence type="predicted"/>
<evidence type="ECO:0000256" key="3">
    <source>
        <dbReference type="ARBA" id="ARBA00022729"/>
    </source>
</evidence>
<keyword evidence="6" id="KW-0624">Polysaccharide degradation</keyword>